<dbReference type="EMBL" id="CDMY01000802">
    <property type="protein sequence ID" value="CEM34001.1"/>
    <property type="molecule type" value="Genomic_DNA"/>
</dbReference>
<feature type="region of interest" description="Disordered" evidence="3">
    <location>
        <begin position="1"/>
        <end position="28"/>
    </location>
</feature>
<dbReference type="InterPro" id="IPR029052">
    <property type="entry name" value="Metallo-depent_PP-like"/>
</dbReference>
<reference evidence="5 6" key="1">
    <citation type="submission" date="2014-11" db="EMBL/GenBank/DDBJ databases">
        <authorList>
            <person name="Zhu J."/>
            <person name="Qi W."/>
            <person name="Song R."/>
        </authorList>
    </citation>
    <scope>NUCLEOTIDE SEQUENCE [LARGE SCALE GENOMIC DNA]</scope>
</reference>
<dbReference type="AlphaFoldDB" id="A0A0G4GTD1"/>
<proteinExistence type="predicted"/>
<keyword evidence="2" id="KW-0325">Glycoprotein</keyword>
<dbReference type="GO" id="GO:0016787">
    <property type="term" value="F:hydrolase activity"/>
    <property type="evidence" value="ECO:0007669"/>
    <property type="project" value="UniProtKB-KW"/>
</dbReference>
<protein>
    <recommendedName>
        <fullName evidence="7">Calcineurin-like phosphoesterase domain-containing protein</fullName>
    </recommendedName>
</protein>
<dbReference type="InParanoid" id="A0A0G4GTD1"/>
<name>A0A0G4GTD1_VITBC</name>
<accession>A0A0G4GTD1</accession>
<evidence type="ECO:0000256" key="3">
    <source>
        <dbReference type="SAM" id="MobiDB-lite"/>
    </source>
</evidence>
<evidence type="ECO:0000256" key="1">
    <source>
        <dbReference type="ARBA" id="ARBA00022801"/>
    </source>
</evidence>
<dbReference type="PANTHER" id="PTHR10340:SF57">
    <property type="entry name" value="METALLOPHOS DOMAIN-CONTAINING PROTEIN"/>
    <property type="match status" value="1"/>
</dbReference>
<evidence type="ECO:0008006" key="7">
    <source>
        <dbReference type="Google" id="ProtNLM"/>
    </source>
</evidence>
<dbReference type="PANTHER" id="PTHR10340">
    <property type="entry name" value="SPHINGOMYELIN PHOSPHODIESTERASE"/>
    <property type="match status" value="1"/>
</dbReference>
<evidence type="ECO:0000256" key="2">
    <source>
        <dbReference type="ARBA" id="ARBA00023180"/>
    </source>
</evidence>
<keyword evidence="4" id="KW-1133">Transmembrane helix</keyword>
<sequence>MMMHSAANDSEERELLSPSTTAAGTTDCELDCGASSRDEDSGKQQLQRHKSALVWFGSLTAAFLLGMAFMSGVDWLRRPADSPPPRQSWQREGYTRAVPSLKMRQHHPSAAAAAAAAGGGPSVGHLYYFIQLTDIHLDPLYDPHTPPQQYCRTRQQQVIPDNASSSYVWPFVAAFGRYGCDSPMPLLESVLADARERWPSPAFVIVSGDSAAHSLGKEHRLLSISRVTDLVRRSFPNTTIVWVLGNDDCYDNYKLPLPAYKWTHELWRIWEADMPNDDHTRQGFLRGAYYSVDVAVGVGPSSRRVRVMSLNTIFYSKYFAWESAMGDDAEFDDDPGGQFAWMEHKLKEAAVLGLPVIMALHIPMGFALSQISGKFTSEKEWHQHYADRFLRIVSAHNMTILALLAGHLHKDITSLYPNPPVPMYTAPSVSPVYTNNPSYRVFPFRTNMPSQIGIRDMHTYVAPLYGTVDALGTFGQSLQWQREYSFTEAYGVRDMSVSSITRYMRNISTDAHTYNAWLSHRDGGVSFPAFYQTCIFTSQDANALDKCVRGRIDIGE</sequence>
<dbReference type="STRING" id="1169540.A0A0G4GTD1"/>
<feature type="transmembrane region" description="Helical" evidence="4">
    <location>
        <begin position="53"/>
        <end position="76"/>
    </location>
</feature>
<dbReference type="SUPFAM" id="SSF56300">
    <property type="entry name" value="Metallo-dependent phosphatases"/>
    <property type="match status" value="1"/>
</dbReference>
<keyword evidence="4" id="KW-0812">Transmembrane</keyword>
<organism evidence="5 6">
    <name type="scientific">Vitrella brassicaformis (strain CCMP3155)</name>
    <dbReference type="NCBI Taxonomy" id="1169540"/>
    <lineage>
        <taxon>Eukaryota</taxon>
        <taxon>Sar</taxon>
        <taxon>Alveolata</taxon>
        <taxon>Colpodellida</taxon>
        <taxon>Vitrellaceae</taxon>
        <taxon>Vitrella</taxon>
    </lineage>
</organism>
<dbReference type="VEuPathDB" id="CryptoDB:Vbra_10252"/>
<dbReference type="OMA" id="GNFWHIT"/>
<keyword evidence="6" id="KW-1185">Reference proteome</keyword>
<dbReference type="PhylomeDB" id="A0A0G4GTD1"/>
<keyword evidence="1" id="KW-0378">Hydrolase</keyword>
<evidence type="ECO:0000313" key="6">
    <source>
        <dbReference type="Proteomes" id="UP000041254"/>
    </source>
</evidence>
<gene>
    <name evidence="5" type="ORF">Vbra_10252</name>
</gene>
<evidence type="ECO:0000256" key="4">
    <source>
        <dbReference type="SAM" id="Phobius"/>
    </source>
</evidence>
<dbReference type="OrthoDB" id="440506at2759"/>
<dbReference type="Gene3D" id="3.60.21.10">
    <property type="match status" value="1"/>
</dbReference>
<dbReference type="Proteomes" id="UP000041254">
    <property type="component" value="Unassembled WGS sequence"/>
</dbReference>
<evidence type="ECO:0000313" key="5">
    <source>
        <dbReference type="EMBL" id="CEM34001.1"/>
    </source>
</evidence>
<keyword evidence="4" id="KW-0472">Membrane</keyword>